<dbReference type="Proteomes" id="UP001220530">
    <property type="component" value="Chromosome"/>
</dbReference>
<dbReference type="SMART" id="SM00448">
    <property type="entry name" value="REC"/>
    <property type="match status" value="1"/>
</dbReference>
<protein>
    <submittedName>
        <fullName evidence="4">Response regulator</fullName>
    </submittedName>
</protein>
<proteinExistence type="predicted"/>
<dbReference type="Gene3D" id="3.40.50.2300">
    <property type="match status" value="1"/>
</dbReference>
<feature type="modified residue" description="4-aspartylphosphate" evidence="2">
    <location>
        <position position="57"/>
    </location>
</feature>
<evidence type="ECO:0000259" key="3">
    <source>
        <dbReference type="PROSITE" id="PS50110"/>
    </source>
</evidence>
<keyword evidence="1 2" id="KW-0597">Phosphoprotein</keyword>
<keyword evidence="5" id="KW-1185">Reference proteome</keyword>
<dbReference type="Pfam" id="PF00072">
    <property type="entry name" value="Response_reg"/>
    <property type="match status" value="1"/>
</dbReference>
<sequence>MIPENCGVLVVEDEPLVALMIEDMLRDMGGDQIHVAHNQDSAWASLEQHAPCLAVMDFNLGNDDTMKLVEACRGRGIAVIISSGYTAEDLPAEMRAFPLLSKPFSFEQMSQVVAAALCKVKTA</sequence>
<dbReference type="InterPro" id="IPR050595">
    <property type="entry name" value="Bact_response_regulator"/>
</dbReference>
<gene>
    <name evidence="4" type="ORF">PSQ19_14430</name>
</gene>
<dbReference type="PANTHER" id="PTHR44591:SF23">
    <property type="entry name" value="CHEY SUBFAMILY"/>
    <property type="match status" value="1"/>
</dbReference>
<evidence type="ECO:0000256" key="1">
    <source>
        <dbReference type="ARBA" id="ARBA00022553"/>
    </source>
</evidence>
<evidence type="ECO:0000256" key="2">
    <source>
        <dbReference type="PROSITE-ProRule" id="PRU00169"/>
    </source>
</evidence>
<evidence type="ECO:0000313" key="5">
    <source>
        <dbReference type="Proteomes" id="UP001220530"/>
    </source>
</evidence>
<evidence type="ECO:0000313" key="4">
    <source>
        <dbReference type="EMBL" id="WDR01893.1"/>
    </source>
</evidence>
<dbReference type="InterPro" id="IPR011006">
    <property type="entry name" value="CheY-like_superfamily"/>
</dbReference>
<dbReference type="EMBL" id="CP118246">
    <property type="protein sequence ID" value="WDR01893.1"/>
    <property type="molecule type" value="Genomic_DNA"/>
</dbReference>
<dbReference type="SUPFAM" id="SSF52172">
    <property type="entry name" value="CheY-like"/>
    <property type="match status" value="1"/>
</dbReference>
<name>A0ABY7YKW8_9HYPH</name>
<organism evidence="4 5">
    <name type="scientific">Devosia algicola</name>
    <dbReference type="NCBI Taxonomy" id="3026418"/>
    <lineage>
        <taxon>Bacteria</taxon>
        <taxon>Pseudomonadati</taxon>
        <taxon>Pseudomonadota</taxon>
        <taxon>Alphaproteobacteria</taxon>
        <taxon>Hyphomicrobiales</taxon>
        <taxon>Devosiaceae</taxon>
        <taxon>Devosia</taxon>
    </lineage>
</organism>
<feature type="domain" description="Response regulatory" evidence="3">
    <location>
        <begin position="7"/>
        <end position="117"/>
    </location>
</feature>
<dbReference type="PROSITE" id="PS50110">
    <property type="entry name" value="RESPONSE_REGULATORY"/>
    <property type="match status" value="1"/>
</dbReference>
<dbReference type="PANTHER" id="PTHR44591">
    <property type="entry name" value="STRESS RESPONSE REGULATOR PROTEIN 1"/>
    <property type="match status" value="1"/>
</dbReference>
<dbReference type="InterPro" id="IPR001789">
    <property type="entry name" value="Sig_transdc_resp-reg_receiver"/>
</dbReference>
<accession>A0ABY7YKW8</accession>
<reference evidence="4 5" key="1">
    <citation type="submission" date="2023-02" db="EMBL/GenBank/DDBJ databases">
        <title>Devosia algicola sp. nov., isolated from the phycosphere of marine algae.</title>
        <authorList>
            <person name="Kim J.M."/>
            <person name="Lee J.K."/>
            <person name="Choi B.J."/>
            <person name="Bayburt H."/>
            <person name="Jeon C.O."/>
        </authorList>
    </citation>
    <scope>NUCLEOTIDE SEQUENCE [LARGE SCALE GENOMIC DNA]</scope>
    <source>
        <strain evidence="4 5">G20-9</strain>
    </source>
</reference>
<dbReference type="RefSeq" id="WP_282218302.1">
    <property type="nucleotide sequence ID" value="NZ_CP118246.1"/>
</dbReference>